<sequence>MFLKKSSSQSAVKNIVTLNAYAGKYYQFKDNTFQPFKKLTYNTSNFIASYVSNKDLITTTVYISRSIPEEDIPDIIDIKAYEELGLDQAKDYLISYTESKESGEEREFHIFVAEPDTLDISFLSIKEETKYIDLLAPAPLLYKALYKKEILDDNGTQCFVYFTKFDAFVTLYHNGEFLYSKSIDFSLETIYNKYCELIGEQVEEKEFFNVLEQEGMKTTREGYQENLMKIFGEVFITINDIIIYAKRAFELDRIDQMFIGTAYGPIIGLDDYSQNYLGLQSSEFNFNYHIECEEWYTDQLQFLMLLSAFDYLEDETSIVNLTRYPRPPSFVNRASGQFIISTFAAISVGLAYPLVYLVGSYINDATVYALNIQNDKVSQEASKYKKILAEKKAIITQLDDKIAKLSATYQAKTKTLTSIYDKKINYRLKSGIFHTLAGELDKYDVHVEKMKSDNDVIWLSLVSSEDRKLTELIKYISDNHFQEINQINIELIEKDPESNYYKGLLKVDLK</sequence>
<accession>A0ABT7QW96</accession>
<gene>
    <name evidence="2" type="ORF">PGH07_02390</name>
</gene>
<proteinExistence type="predicted"/>
<reference evidence="2" key="1">
    <citation type="submission" date="2023-01" db="EMBL/GenBank/DDBJ databases">
        <title>Sulfurovum sp. zt1-1 genome assembly.</title>
        <authorList>
            <person name="Wang J."/>
        </authorList>
    </citation>
    <scope>NUCLEOTIDE SEQUENCE</scope>
    <source>
        <strain evidence="2">Zt1-1</strain>
    </source>
</reference>
<keyword evidence="1" id="KW-0812">Transmembrane</keyword>
<organism evidence="2 3">
    <name type="scientific">Sulfurovum zhangzhouensis</name>
    <dbReference type="NCBI Taxonomy" id="3019067"/>
    <lineage>
        <taxon>Bacteria</taxon>
        <taxon>Pseudomonadati</taxon>
        <taxon>Campylobacterota</taxon>
        <taxon>Epsilonproteobacteria</taxon>
        <taxon>Campylobacterales</taxon>
        <taxon>Sulfurovaceae</taxon>
        <taxon>Sulfurovum</taxon>
    </lineage>
</organism>
<evidence type="ECO:0000313" key="2">
    <source>
        <dbReference type="EMBL" id="MDM5271021.1"/>
    </source>
</evidence>
<keyword evidence="1" id="KW-1133">Transmembrane helix</keyword>
<dbReference type="EMBL" id="JAQIBD010000001">
    <property type="protein sequence ID" value="MDM5271021.1"/>
    <property type="molecule type" value="Genomic_DNA"/>
</dbReference>
<keyword evidence="1" id="KW-0472">Membrane</keyword>
<protein>
    <submittedName>
        <fullName evidence="2">Uncharacterized protein</fullName>
    </submittedName>
</protein>
<feature type="transmembrane region" description="Helical" evidence="1">
    <location>
        <begin position="338"/>
        <end position="358"/>
    </location>
</feature>
<evidence type="ECO:0000313" key="3">
    <source>
        <dbReference type="Proteomes" id="UP001169069"/>
    </source>
</evidence>
<name>A0ABT7QW96_9BACT</name>
<dbReference type="RefSeq" id="WP_289412308.1">
    <property type="nucleotide sequence ID" value="NZ_JAQIBD010000001.1"/>
</dbReference>
<keyword evidence="3" id="KW-1185">Reference proteome</keyword>
<dbReference type="Proteomes" id="UP001169069">
    <property type="component" value="Unassembled WGS sequence"/>
</dbReference>
<comment type="caution">
    <text evidence="2">The sequence shown here is derived from an EMBL/GenBank/DDBJ whole genome shotgun (WGS) entry which is preliminary data.</text>
</comment>
<evidence type="ECO:0000256" key="1">
    <source>
        <dbReference type="SAM" id="Phobius"/>
    </source>
</evidence>